<evidence type="ECO:0000313" key="7">
    <source>
        <dbReference type="EMBL" id="ODQ66261.1"/>
    </source>
</evidence>
<dbReference type="GO" id="GO:0008270">
    <property type="term" value="F:zinc ion binding"/>
    <property type="evidence" value="ECO:0007669"/>
    <property type="project" value="UniProtKB-KW"/>
</dbReference>
<feature type="compositionally biased region" description="Basic and acidic residues" evidence="5">
    <location>
        <begin position="245"/>
        <end position="258"/>
    </location>
</feature>
<evidence type="ECO:0000313" key="8">
    <source>
        <dbReference type="Proteomes" id="UP000095009"/>
    </source>
</evidence>
<dbReference type="PROSITE" id="PS00518">
    <property type="entry name" value="ZF_RING_1"/>
    <property type="match status" value="1"/>
</dbReference>
<feature type="region of interest" description="Disordered" evidence="5">
    <location>
        <begin position="210"/>
        <end position="370"/>
    </location>
</feature>
<feature type="compositionally biased region" description="Acidic residues" evidence="5">
    <location>
        <begin position="233"/>
        <end position="244"/>
    </location>
</feature>
<evidence type="ECO:0000256" key="3">
    <source>
        <dbReference type="ARBA" id="ARBA00022833"/>
    </source>
</evidence>
<dbReference type="EMBL" id="KV454408">
    <property type="protein sequence ID" value="ODQ66261.1"/>
    <property type="molecule type" value="Genomic_DNA"/>
</dbReference>
<keyword evidence="8" id="KW-1185">Reference proteome</keyword>
<feature type="compositionally biased region" description="Acidic residues" evidence="5">
    <location>
        <begin position="210"/>
        <end position="223"/>
    </location>
</feature>
<name>A0A1E3PLE5_9ASCO</name>
<feature type="region of interest" description="Disordered" evidence="5">
    <location>
        <begin position="66"/>
        <end position="87"/>
    </location>
</feature>
<keyword evidence="2 4" id="KW-0863">Zinc-finger</keyword>
<dbReference type="OrthoDB" id="6105938at2759"/>
<feature type="compositionally biased region" description="Acidic residues" evidence="5">
    <location>
        <begin position="348"/>
        <end position="363"/>
    </location>
</feature>
<protein>
    <recommendedName>
        <fullName evidence="6">RING-type domain-containing protein</fullName>
    </recommendedName>
</protein>
<dbReference type="PANTHER" id="PTHR15898:SF13">
    <property type="entry name" value="BIFUNCTIONAL APOPTOSIS REGULATOR"/>
    <property type="match status" value="1"/>
</dbReference>
<dbReference type="GO" id="GO:0043161">
    <property type="term" value="P:proteasome-mediated ubiquitin-dependent protein catabolic process"/>
    <property type="evidence" value="ECO:0007669"/>
    <property type="project" value="TreeGrafter"/>
</dbReference>
<dbReference type="InterPro" id="IPR018957">
    <property type="entry name" value="Znf_C3HC4_RING-type"/>
</dbReference>
<evidence type="ECO:0000256" key="5">
    <source>
        <dbReference type="SAM" id="MobiDB-lite"/>
    </source>
</evidence>
<evidence type="ECO:0000259" key="6">
    <source>
        <dbReference type="PROSITE" id="PS50089"/>
    </source>
</evidence>
<feature type="compositionally biased region" description="Acidic residues" evidence="5">
    <location>
        <begin position="259"/>
        <end position="272"/>
    </location>
</feature>
<feature type="compositionally biased region" description="Acidic residues" evidence="5">
    <location>
        <begin position="74"/>
        <end position="83"/>
    </location>
</feature>
<dbReference type="Gene3D" id="3.30.40.10">
    <property type="entry name" value="Zinc/RING finger domain, C3HC4 (zinc finger)"/>
    <property type="match status" value="1"/>
</dbReference>
<evidence type="ECO:0000256" key="1">
    <source>
        <dbReference type="ARBA" id="ARBA00022723"/>
    </source>
</evidence>
<reference evidence="7 8" key="1">
    <citation type="journal article" date="2016" name="Proc. Natl. Acad. Sci. U.S.A.">
        <title>Comparative genomics of biotechnologically important yeasts.</title>
        <authorList>
            <person name="Riley R."/>
            <person name="Haridas S."/>
            <person name="Wolfe K.H."/>
            <person name="Lopes M.R."/>
            <person name="Hittinger C.T."/>
            <person name="Goeker M."/>
            <person name="Salamov A.A."/>
            <person name="Wisecaver J.H."/>
            <person name="Long T.M."/>
            <person name="Calvey C.H."/>
            <person name="Aerts A.L."/>
            <person name="Barry K.W."/>
            <person name="Choi C."/>
            <person name="Clum A."/>
            <person name="Coughlan A.Y."/>
            <person name="Deshpande S."/>
            <person name="Douglass A.P."/>
            <person name="Hanson S.J."/>
            <person name="Klenk H.-P."/>
            <person name="LaButti K.M."/>
            <person name="Lapidus A."/>
            <person name="Lindquist E.A."/>
            <person name="Lipzen A.M."/>
            <person name="Meier-Kolthoff J.P."/>
            <person name="Ohm R.A."/>
            <person name="Otillar R.P."/>
            <person name="Pangilinan J.L."/>
            <person name="Peng Y."/>
            <person name="Rokas A."/>
            <person name="Rosa C.A."/>
            <person name="Scheuner C."/>
            <person name="Sibirny A.A."/>
            <person name="Slot J.C."/>
            <person name="Stielow J.B."/>
            <person name="Sun H."/>
            <person name="Kurtzman C.P."/>
            <person name="Blackwell M."/>
            <person name="Grigoriev I.V."/>
            <person name="Jeffries T.W."/>
        </authorList>
    </citation>
    <scope>NUCLEOTIDE SEQUENCE [LARGE SCALE GENOMIC DNA]</scope>
    <source>
        <strain evidence="7 8">DSM 6958</strain>
    </source>
</reference>
<dbReference type="STRING" id="857566.A0A1E3PLE5"/>
<keyword evidence="1" id="KW-0479">Metal-binding</keyword>
<feature type="domain" description="RING-type" evidence="6">
    <location>
        <begin position="30"/>
        <end position="98"/>
    </location>
</feature>
<dbReference type="InterPro" id="IPR013083">
    <property type="entry name" value="Znf_RING/FYVE/PHD"/>
</dbReference>
<dbReference type="PANTHER" id="PTHR15898">
    <property type="entry name" value="BIFUNCTIONAL APOPTOSIS REGULATOR"/>
    <property type="match status" value="1"/>
</dbReference>
<evidence type="ECO:0000256" key="4">
    <source>
        <dbReference type="PROSITE-ProRule" id="PRU00175"/>
    </source>
</evidence>
<dbReference type="SMART" id="SM00184">
    <property type="entry name" value="RING"/>
    <property type="match status" value="1"/>
</dbReference>
<dbReference type="GO" id="GO:0061630">
    <property type="term" value="F:ubiquitin protein ligase activity"/>
    <property type="evidence" value="ECO:0007669"/>
    <property type="project" value="TreeGrafter"/>
</dbReference>
<dbReference type="Proteomes" id="UP000095009">
    <property type="component" value="Unassembled WGS sequence"/>
</dbReference>
<proteinExistence type="predicted"/>
<gene>
    <name evidence="7" type="ORF">NADFUDRAFT_50182</name>
</gene>
<dbReference type="Pfam" id="PF00097">
    <property type="entry name" value="zf-C3HC4"/>
    <property type="match status" value="1"/>
</dbReference>
<keyword evidence="3" id="KW-0862">Zinc</keyword>
<dbReference type="InterPro" id="IPR001841">
    <property type="entry name" value="Znf_RING"/>
</dbReference>
<dbReference type="InterPro" id="IPR017907">
    <property type="entry name" value="Znf_RING_CS"/>
</dbReference>
<feature type="compositionally biased region" description="Acidic residues" evidence="5">
    <location>
        <begin position="310"/>
        <end position="321"/>
    </location>
</feature>
<accession>A0A1E3PLE5</accession>
<dbReference type="PROSITE" id="PS50089">
    <property type="entry name" value="ZF_RING_2"/>
    <property type="match status" value="1"/>
</dbReference>
<dbReference type="GO" id="GO:0005634">
    <property type="term" value="C:nucleus"/>
    <property type="evidence" value="ECO:0007669"/>
    <property type="project" value="TreeGrafter"/>
</dbReference>
<sequence>MDLSIRSVSKGITQADALTTLDNFQQSLTCPVCQELMYTPCLTECGHLFCYNCLFEWLRPEPNQPRATLRAEDSEPDLEEELDTGSTPAVKTTCPACRKKLHNAPVFSHSHRALVDHLLHLIVQSTPPLQRQDIDDQIRSFQGDSTRLYDHHLSTPDKGGLFEGIFSSRGPAWIDVEDRVRRCGGCLWEITPGEHACARCGQFVLSDEEGEGDLINDDDDEDVIGGNNNVTSDEGEADSEDDAFLDQRDTRAILNDRDASEDEVFFDDEDEEPRVTDDEIRSSDDEDGLKSTGYDDEFPDFGEGSVDQSDYSDGDDDDDDVNTTKSSRESSGLRFGGRRKARAPVVLSDEEDDTPTVISDDDCVGSRTNKRKRVALISDDED</sequence>
<evidence type="ECO:0000256" key="2">
    <source>
        <dbReference type="ARBA" id="ARBA00022771"/>
    </source>
</evidence>
<dbReference type="SUPFAM" id="SSF57850">
    <property type="entry name" value="RING/U-box"/>
    <property type="match status" value="1"/>
</dbReference>
<dbReference type="AlphaFoldDB" id="A0A1E3PLE5"/>
<feature type="compositionally biased region" description="Basic and acidic residues" evidence="5">
    <location>
        <begin position="273"/>
        <end position="283"/>
    </location>
</feature>
<organism evidence="7 8">
    <name type="scientific">Nadsonia fulvescens var. elongata DSM 6958</name>
    <dbReference type="NCBI Taxonomy" id="857566"/>
    <lineage>
        <taxon>Eukaryota</taxon>
        <taxon>Fungi</taxon>
        <taxon>Dikarya</taxon>
        <taxon>Ascomycota</taxon>
        <taxon>Saccharomycotina</taxon>
        <taxon>Dipodascomycetes</taxon>
        <taxon>Dipodascales</taxon>
        <taxon>Dipodascales incertae sedis</taxon>
        <taxon>Nadsonia</taxon>
    </lineage>
</organism>